<dbReference type="AlphaFoldDB" id="A0A0E0G495"/>
<evidence type="ECO:0000313" key="3">
    <source>
        <dbReference type="Proteomes" id="UP000006591"/>
    </source>
</evidence>
<feature type="region of interest" description="Disordered" evidence="1">
    <location>
        <begin position="98"/>
        <end position="125"/>
    </location>
</feature>
<accession>A0A0E0G495</accession>
<feature type="compositionally biased region" description="Low complexity" evidence="1">
    <location>
        <begin position="115"/>
        <end position="125"/>
    </location>
</feature>
<name>A0A0E0G495_ORYNI</name>
<evidence type="ECO:0000313" key="2">
    <source>
        <dbReference type="EnsemblPlants" id="ONIVA02G11640.1"/>
    </source>
</evidence>
<dbReference type="Proteomes" id="UP000006591">
    <property type="component" value="Chromosome 2"/>
</dbReference>
<dbReference type="HOGENOM" id="CLU_127920_0_0_1"/>
<proteinExistence type="predicted"/>
<reference evidence="2" key="1">
    <citation type="submission" date="2015-04" db="UniProtKB">
        <authorList>
            <consortium name="EnsemblPlants"/>
        </authorList>
    </citation>
    <scope>IDENTIFICATION</scope>
    <source>
        <strain evidence="2">SL10</strain>
    </source>
</reference>
<reference evidence="2" key="2">
    <citation type="submission" date="2018-04" db="EMBL/GenBank/DDBJ databases">
        <title>OnivRS2 (Oryza nivara Reference Sequence Version 2).</title>
        <authorList>
            <person name="Zhang J."/>
            <person name="Kudrna D."/>
            <person name="Lee S."/>
            <person name="Talag J."/>
            <person name="Rajasekar S."/>
            <person name="Welchert J."/>
            <person name="Hsing Y.-I."/>
            <person name="Wing R.A."/>
        </authorList>
    </citation>
    <scope>NUCLEOTIDE SEQUENCE [LARGE SCALE GENOMIC DNA]</scope>
    <source>
        <strain evidence="2">SL10</strain>
    </source>
</reference>
<sequence length="192" mass="19831">MDKMMRSQGGCGVAGEYQYYYHGGTGVGGLVDQEMAVAAPPSSDDGVVLLMELLDGEEEMGDDYSPSPAATTDGDGDADQLSRVIRSLEAEIGGGGATGAVAAATATRDSDESMAAAGPASDDDGAAAAGIRRLEDMFSDDLDGYGGGAFGYGWPPELALPAAASWCVYDDEHLYYGDGSIDDQVYSPLWEQ</sequence>
<dbReference type="OMA" id="VSLMGHE"/>
<dbReference type="STRING" id="4536.A0A0E0G495"/>
<dbReference type="eggNOG" id="ENOG502R64K">
    <property type="taxonomic scope" value="Eukaryota"/>
</dbReference>
<organism evidence="2">
    <name type="scientific">Oryza nivara</name>
    <name type="common">Indian wild rice</name>
    <name type="synonym">Oryza sativa f. spontanea</name>
    <dbReference type="NCBI Taxonomy" id="4536"/>
    <lineage>
        <taxon>Eukaryota</taxon>
        <taxon>Viridiplantae</taxon>
        <taxon>Streptophyta</taxon>
        <taxon>Embryophyta</taxon>
        <taxon>Tracheophyta</taxon>
        <taxon>Spermatophyta</taxon>
        <taxon>Magnoliopsida</taxon>
        <taxon>Liliopsida</taxon>
        <taxon>Poales</taxon>
        <taxon>Poaceae</taxon>
        <taxon>BOP clade</taxon>
        <taxon>Oryzoideae</taxon>
        <taxon>Oryzeae</taxon>
        <taxon>Oryzinae</taxon>
        <taxon>Oryza</taxon>
    </lineage>
</organism>
<keyword evidence="3" id="KW-1185">Reference proteome</keyword>
<evidence type="ECO:0000256" key="1">
    <source>
        <dbReference type="SAM" id="MobiDB-lite"/>
    </source>
</evidence>
<dbReference type="Gramene" id="ONIVA02G11640.1">
    <property type="protein sequence ID" value="ONIVA02G11640.1"/>
    <property type="gene ID" value="ONIVA02G11640"/>
</dbReference>
<protein>
    <submittedName>
        <fullName evidence="2">Uncharacterized protein</fullName>
    </submittedName>
</protein>
<feature type="region of interest" description="Disordered" evidence="1">
    <location>
        <begin position="58"/>
        <end position="78"/>
    </location>
</feature>
<dbReference type="EnsemblPlants" id="ONIVA02G11640.1">
    <property type="protein sequence ID" value="ONIVA02G11640.1"/>
    <property type="gene ID" value="ONIVA02G11640"/>
</dbReference>